<evidence type="ECO:0000256" key="2">
    <source>
        <dbReference type="ARBA" id="ARBA00004245"/>
    </source>
</evidence>
<dbReference type="PANTHER" id="PTHR19321">
    <property type="entry name" value="PROTEIN REGULATOR OF CYTOKINESIS 1 PRC1-RELATED"/>
    <property type="match status" value="1"/>
</dbReference>
<dbReference type="FunFam" id="1.20.58.1520:FF:000002">
    <property type="entry name" value="65-kDa microtubule-associated protein 6"/>
    <property type="match status" value="1"/>
</dbReference>
<evidence type="ECO:0000256" key="1">
    <source>
        <dbReference type="ARBA" id="ARBA00004123"/>
    </source>
</evidence>
<keyword evidence="9" id="KW-0175">Coiled coil</keyword>
<comment type="similarity">
    <text evidence="3">Belongs to the MAP65/ASE1 family.</text>
</comment>
<dbReference type="GO" id="GO:0008017">
    <property type="term" value="F:microtubule binding"/>
    <property type="evidence" value="ECO:0007669"/>
    <property type="project" value="InterPro"/>
</dbReference>
<evidence type="ECO:0000256" key="8">
    <source>
        <dbReference type="ARBA" id="ARBA00023242"/>
    </source>
</evidence>
<organism evidence="11 12">
    <name type="scientific">Rubroshorea leprosula</name>
    <dbReference type="NCBI Taxonomy" id="152421"/>
    <lineage>
        <taxon>Eukaryota</taxon>
        <taxon>Viridiplantae</taxon>
        <taxon>Streptophyta</taxon>
        <taxon>Embryophyta</taxon>
        <taxon>Tracheophyta</taxon>
        <taxon>Spermatophyta</taxon>
        <taxon>Magnoliopsida</taxon>
        <taxon>eudicotyledons</taxon>
        <taxon>Gunneridae</taxon>
        <taxon>Pentapetalae</taxon>
        <taxon>rosids</taxon>
        <taxon>malvids</taxon>
        <taxon>Malvales</taxon>
        <taxon>Dipterocarpaceae</taxon>
        <taxon>Rubroshorea</taxon>
    </lineage>
</organism>
<evidence type="ECO:0000256" key="7">
    <source>
        <dbReference type="ARBA" id="ARBA00023212"/>
    </source>
</evidence>
<evidence type="ECO:0000256" key="4">
    <source>
        <dbReference type="ARBA" id="ARBA00022490"/>
    </source>
</evidence>
<evidence type="ECO:0000256" key="9">
    <source>
        <dbReference type="SAM" id="Coils"/>
    </source>
</evidence>
<feature type="region of interest" description="Disordered" evidence="10">
    <location>
        <begin position="564"/>
        <end position="587"/>
    </location>
</feature>
<dbReference type="Pfam" id="PF03999">
    <property type="entry name" value="MAP65_ASE1"/>
    <property type="match status" value="1"/>
</dbReference>
<name>A0AAV5HQ46_9ROSI</name>
<evidence type="ECO:0000256" key="5">
    <source>
        <dbReference type="ARBA" id="ARBA00022553"/>
    </source>
</evidence>
<proteinExistence type="inferred from homology"/>
<dbReference type="Proteomes" id="UP001054252">
    <property type="component" value="Unassembled WGS sequence"/>
</dbReference>
<dbReference type="GO" id="GO:0005819">
    <property type="term" value="C:spindle"/>
    <property type="evidence" value="ECO:0007669"/>
    <property type="project" value="TreeGrafter"/>
</dbReference>
<gene>
    <name evidence="11" type="ORF">SLEP1_g2642</name>
</gene>
<keyword evidence="8" id="KW-0539">Nucleus</keyword>
<evidence type="ECO:0008006" key="13">
    <source>
        <dbReference type="Google" id="ProtNLM"/>
    </source>
</evidence>
<evidence type="ECO:0000313" key="11">
    <source>
        <dbReference type="EMBL" id="GKU88366.1"/>
    </source>
</evidence>
<feature type="region of interest" description="Disordered" evidence="10">
    <location>
        <begin position="636"/>
        <end position="669"/>
    </location>
</feature>
<dbReference type="Gene3D" id="1.20.58.1520">
    <property type="match status" value="1"/>
</dbReference>
<dbReference type="InterPro" id="IPR007145">
    <property type="entry name" value="MAP65_Ase1_PRC1"/>
</dbReference>
<keyword evidence="7" id="KW-0206">Cytoskeleton</keyword>
<keyword evidence="12" id="KW-1185">Reference proteome</keyword>
<sequence>MSNHYSDQFAHIETTCGSLLCELKKIWDEVGEPEDDRDTMLLQIEQECLRIYMRKVDGAKKCRAKLQREVEVAEKEISDISASLGVKPVNRDRKPGGNLREELQTIVPLLEDMRRQKVERKNQFVEVLDQLRKISNEIFGLREDICYDVDAYGTNMSVHRLEELRRELRELQNEKITRLNQVQDHLNNLKSLCLVLDIDFKETVCKIHPNLDDSKGTKDVSDGTIARLAAKIQSMRDVKIQRMLKLQDLAASLLELWHLMDTPVVEQQMFQNVTSQIAASEPEIIEPGMLSMKNIKNVEVEESRLEQLKVSRMKEFVLKKQVELEDICKKTHMVAEPLHSIDYSMKAMETGALDPMYLIEQIELQISKVKEEALSRKEILEKVEKWLSACEEESWLEEYNRDDNRYNAGRGAHLALKRAEKARAMVNKIPAMVEALISKTEAWEIEHGTVFLYDGAQLISILEQYSSLRQEKEQEKQRQRDQKRLQGQLMAEQEARYGSKPSPSKSGKKVSRTSEAVANNRKFSLGGALLQHPKPENPAIHLHSSKKGEYLNRKSSLAHQQTNGFATHSARRNSEIPGQSVKKPISSAPNAYEVASPVIRKPLSPVSFPVSSNTNIPNIQDQKTVHNGQSKVAARCKTPMGTPATGMSAYRGDEENRTPKTVPIPVPTTPSTVSAPMLMAVTPASPVSFGAKKADNTLKEVEYSFEEVRAGFLYPISHS</sequence>
<keyword evidence="6" id="KW-0493">Microtubule</keyword>
<feature type="coiled-coil region" evidence="9">
    <location>
        <begin position="154"/>
        <end position="181"/>
    </location>
</feature>
<dbReference type="GO" id="GO:0005737">
    <property type="term" value="C:cytoplasm"/>
    <property type="evidence" value="ECO:0007669"/>
    <property type="project" value="TreeGrafter"/>
</dbReference>
<evidence type="ECO:0000256" key="3">
    <source>
        <dbReference type="ARBA" id="ARBA00006187"/>
    </source>
</evidence>
<protein>
    <recommendedName>
        <fullName evidence="13">65-kDa microtubule-associated protein 3-like</fullName>
    </recommendedName>
</protein>
<dbReference type="GO" id="GO:0005874">
    <property type="term" value="C:microtubule"/>
    <property type="evidence" value="ECO:0007669"/>
    <property type="project" value="UniProtKB-KW"/>
</dbReference>
<evidence type="ECO:0000256" key="6">
    <source>
        <dbReference type="ARBA" id="ARBA00022701"/>
    </source>
</evidence>
<accession>A0AAV5HQ46</accession>
<evidence type="ECO:0000256" key="10">
    <source>
        <dbReference type="SAM" id="MobiDB-lite"/>
    </source>
</evidence>
<reference evidence="11 12" key="1">
    <citation type="journal article" date="2021" name="Commun. Biol.">
        <title>The genome of Shorea leprosula (Dipterocarpaceae) highlights the ecological relevance of drought in aseasonal tropical rainforests.</title>
        <authorList>
            <person name="Ng K.K.S."/>
            <person name="Kobayashi M.J."/>
            <person name="Fawcett J.A."/>
            <person name="Hatakeyama M."/>
            <person name="Paape T."/>
            <person name="Ng C.H."/>
            <person name="Ang C.C."/>
            <person name="Tnah L.H."/>
            <person name="Lee C.T."/>
            <person name="Nishiyama T."/>
            <person name="Sese J."/>
            <person name="O'Brien M.J."/>
            <person name="Copetti D."/>
            <person name="Mohd Noor M.I."/>
            <person name="Ong R.C."/>
            <person name="Putra M."/>
            <person name="Sireger I.Z."/>
            <person name="Indrioko S."/>
            <person name="Kosugi Y."/>
            <person name="Izuno A."/>
            <person name="Isagi Y."/>
            <person name="Lee S.L."/>
            <person name="Shimizu K.K."/>
        </authorList>
    </citation>
    <scope>NUCLEOTIDE SEQUENCE [LARGE SCALE GENOMIC DNA]</scope>
    <source>
        <strain evidence="11">214</strain>
    </source>
</reference>
<evidence type="ECO:0000313" key="12">
    <source>
        <dbReference type="Proteomes" id="UP001054252"/>
    </source>
</evidence>
<keyword evidence="4" id="KW-0963">Cytoplasm</keyword>
<feature type="coiled-coil region" evidence="9">
    <location>
        <begin position="56"/>
        <end position="83"/>
    </location>
</feature>
<dbReference type="AlphaFoldDB" id="A0AAV5HQ46"/>
<comment type="subcellular location">
    <subcellularLocation>
        <location evidence="2">Cytoplasm</location>
        <location evidence="2">Cytoskeleton</location>
    </subcellularLocation>
    <subcellularLocation>
        <location evidence="1">Nucleus</location>
    </subcellularLocation>
</comment>
<feature type="compositionally biased region" description="Basic and acidic residues" evidence="10">
    <location>
        <begin position="472"/>
        <end position="484"/>
    </location>
</feature>
<dbReference type="PANTHER" id="PTHR19321:SF50">
    <property type="entry name" value="65-KDA MICROTUBULE-ASSOCIATED PROTEIN 4-LIKE"/>
    <property type="match status" value="1"/>
</dbReference>
<dbReference type="EMBL" id="BPVZ01000002">
    <property type="protein sequence ID" value="GKU88366.1"/>
    <property type="molecule type" value="Genomic_DNA"/>
</dbReference>
<comment type="caution">
    <text evidence="11">The sequence shown here is derived from an EMBL/GenBank/DDBJ whole genome shotgun (WGS) entry which is preliminary data.</text>
</comment>
<keyword evidence="5" id="KW-0597">Phosphoprotein</keyword>
<feature type="region of interest" description="Disordered" evidence="10">
    <location>
        <begin position="472"/>
        <end position="518"/>
    </location>
</feature>
<dbReference type="GO" id="GO:0000226">
    <property type="term" value="P:microtubule cytoskeleton organization"/>
    <property type="evidence" value="ECO:0007669"/>
    <property type="project" value="InterPro"/>
</dbReference>
<dbReference type="GO" id="GO:0005634">
    <property type="term" value="C:nucleus"/>
    <property type="evidence" value="ECO:0007669"/>
    <property type="project" value="UniProtKB-SubCell"/>
</dbReference>